<dbReference type="Proteomes" id="UP001141327">
    <property type="component" value="Unassembled WGS sequence"/>
</dbReference>
<sequence>MSRLVPTGERILREKLSKQASQARRIQHKARAAQKPGLSSATDPNPVHTLGSLSDGGGAEPGEAGTYALPEDHRGALTAEQKALLLAKREFRNPRAGRRAYSTVRPGAQPGLRAGPATRPPAHSKVAGQLPTRGPRALAAKAALARFQDQQQQQQHEMEEEEKAAGPAGTGAGAEAEAEVAGEAAGEEEEVLVLAAPLPGPKAAHPGPRS</sequence>
<feature type="compositionally biased region" description="Acidic residues" evidence="1">
    <location>
        <begin position="176"/>
        <end position="191"/>
    </location>
</feature>
<dbReference type="EMBL" id="JAPMOS010000102">
    <property type="protein sequence ID" value="KAJ4455563.1"/>
    <property type="molecule type" value="Genomic_DNA"/>
</dbReference>
<evidence type="ECO:0000313" key="2">
    <source>
        <dbReference type="EMBL" id="KAJ4455563.1"/>
    </source>
</evidence>
<comment type="caution">
    <text evidence="2">The sequence shown here is derived from an EMBL/GenBank/DDBJ whole genome shotgun (WGS) entry which is preliminary data.</text>
</comment>
<feature type="region of interest" description="Disordered" evidence="1">
    <location>
        <begin position="1"/>
        <end position="68"/>
    </location>
</feature>
<gene>
    <name evidence="2" type="ORF">PAPYR_9455</name>
</gene>
<evidence type="ECO:0000313" key="3">
    <source>
        <dbReference type="Proteomes" id="UP001141327"/>
    </source>
</evidence>
<proteinExistence type="predicted"/>
<evidence type="ECO:0000256" key="1">
    <source>
        <dbReference type="SAM" id="MobiDB-lite"/>
    </source>
</evidence>
<feature type="region of interest" description="Disordered" evidence="1">
    <location>
        <begin position="89"/>
        <end position="210"/>
    </location>
</feature>
<name>A0ABQ8U8B3_9EUKA</name>
<keyword evidence="3" id="KW-1185">Reference proteome</keyword>
<protein>
    <submittedName>
        <fullName evidence="2">Uncharacterized protein</fullName>
    </submittedName>
</protein>
<reference evidence="2" key="1">
    <citation type="journal article" date="2022" name="bioRxiv">
        <title>Genomics of Preaxostyla Flagellates Illuminates Evolutionary Transitions and the Path Towards Mitochondrial Loss.</title>
        <authorList>
            <person name="Novak L.V.F."/>
            <person name="Treitli S.C."/>
            <person name="Pyrih J."/>
            <person name="Halakuc P."/>
            <person name="Pipaliya S.V."/>
            <person name="Vacek V."/>
            <person name="Brzon O."/>
            <person name="Soukal P."/>
            <person name="Eme L."/>
            <person name="Dacks J.B."/>
            <person name="Karnkowska A."/>
            <person name="Elias M."/>
            <person name="Hampl V."/>
        </authorList>
    </citation>
    <scope>NUCLEOTIDE SEQUENCE</scope>
    <source>
        <strain evidence="2">RCP-MX</strain>
    </source>
</reference>
<organism evidence="2 3">
    <name type="scientific">Paratrimastix pyriformis</name>
    <dbReference type="NCBI Taxonomy" id="342808"/>
    <lineage>
        <taxon>Eukaryota</taxon>
        <taxon>Metamonada</taxon>
        <taxon>Preaxostyla</taxon>
        <taxon>Paratrimastigidae</taxon>
        <taxon>Paratrimastix</taxon>
    </lineage>
</organism>
<feature type="compositionally biased region" description="Low complexity" evidence="1">
    <location>
        <begin position="137"/>
        <end position="155"/>
    </location>
</feature>
<accession>A0ABQ8U8B3</accession>